<dbReference type="SUPFAM" id="SSF52317">
    <property type="entry name" value="Class I glutamine amidotransferase-like"/>
    <property type="match status" value="1"/>
</dbReference>
<dbReference type="PRINTS" id="PR00032">
    <property type="entry name" value="HTHARAC"/>
</dbReference>
<dbReference type="CDD" id="cd03136">
    <property type="entry name" value="GATase1_AraC_ArgR_like"/>
    <property type="match status" value="1"/>
</dbReference>
<dbReference type="Pfam" id="PF01965">
    <property type="entry name" value="DJ-1_PfpI"/>
    <property type="match status" value="1"/>
</dbReference>
<evidence type="ECO:0000313" key="6">
    <source>
        <dbReference type="EMBL" id="ATG49165.1"/>
    </source>
</evidence>
<keyword evidence="4" id="KW-0732">Signal</keyword>
<evidence type="ECO:0000259" key="5">
    <source>
        <dbReference type="PROSITE" id="PS01124"/>
    </source>
</evidence>
<protein>
    <submittedName>
        <fullName evidence="6">AraC family transcriptional regulator</fullName>
    </submittedName>
</protein>
<accession>A0A291GG42</accession>
<dbReference type="InterPro" id="IPR002818">
    <property type="entry name" value="DJ-1/PfpI"/>
</dbReference>
<feature type="chain" id="PRO_5012245512" evidence="4">
    <location>
        <begin position="21"/>
        <end position="319"/>
    </location>
</feature>
<dbReference type="PROSITE" id="PS01124">
    <property type="entry name" value="HTH_ARAC_FAMILY_2"/>
    <property type="match status" value="1"/>
</dbReference>
<gene>
    <name evidence="6" type="ORF">CEW89_17270</name>
</gene>
<keyword evidence="2" id="KW-0238">DNA-binding</keyword>
<name>A0A291GG42_9RHOB</name>
<dbReference type="STRING" id="1758178.GCA_001550095_01088"/>
<keyword evidence="7" id="KW-1185">Reference proteome</keyword>
<dbReference type="GO" id="GO:0043565">
    <property type="term" value="F:sequence-specific DNA binding"/>
    <property type="evidence" value="ECO:0007669"/>
    <property type="project" value="InterPro"/>
</dbReference>
<dbReference type="GO" id="GO:0003700">
    <property type="term" value="F:DNA-binding transcription factor activity"/>
    <property type="evidence" value="ECO:0007669"/>
    <property type="project" value="InterPro"/>
</dbReference>
<sequence length="319" mass="35227">MKRIAFLLVDGFALLSTASALEPLRAANLFSPTLRYEVTLLSSSGGMVKSSVGGAFETRSFRDLFPRFDLVFVVAGGDPARVNDPALFAWLRQADRSGVALGGISGGAVILAKAGLLANRRFTVHWHHYNDFDKLPGDWLLERRLFVIDRDRYTCAGGSAPLDMMHAIIARDHGTAFAQRISDWFIQTEVRGADAPQRSSITGRYGVIPLPVEAALELMESHIADPLGQDQIATLAGLSTRQLQRQFRETTGRSIMEEYRRIRLETGKDLITSTRIPLTEIAQMTGFSSQAHFSDAFRKLYGTTPSTLRKREAIKEGPA</sequence>
<dbReference type="InterPro" id="IPR009057">
    <property type="entry name" value="Homeodomain-like_sf"/>
</dbReference>
<feature type="domain" description="HTH araC/xylS-type" evidence="5">
    <location>
        <begin position="213"/>
        <end position="311"/>
    </location>
</feature>
<keyword evidence="3" id="KW-0804">Transcription</keyword>
<dbReference type="SUPFAM" id="SSF46689">
    <property type="entry name" value="Homeodomain-like"/>
    <property type="match status" value="2"/>
</dbReference>
<dbReference type="OrthoDB" id="9793400at2"/>
<dbReference type="AlphaFoldDB" id="A0A291GG42"/>
<evidence type="ECO:0000256" key="2">
    <source>
        <dbReference type="ARBA" id="ARBA00023125"/>
    </source>
</evidence>
<evidence type="ECO:0000313" key="7">
    <source>
        <dbReference type="Proteomes" id="UP000217935"/>
    </source>
</evidence>
<dbReference type="KEGG" id="ceh:CEW89_17270"/>
<dbReference type="InterPro" id="IPR018060">
    <property type="entry name" value="HTH_AraC"/>
</dbReference>
<dbReference type="InterPro" id="IPR020449">
    <property type="entry name" value="Tscrpt_reg_AraC-type_HTH"/>
</dbReference>
<dbReference type="SMART" id="SM00342">
    <property type="entry name" value="HTH_ARAC"/>
    <property type="match status" value="1"/>
</dbReference>
<proteinExistence type="predicted"/>
<organism evidence="6 7">
    <name type="scientific">Celeribacter ethanolicus</name>
    <dbReference type="NCBI Taxonomy" id="1758178"/>
    <lineage>
        <taxon>Bacteria</taxon>
        <taxon>Pseudomonadati</taxon>
        <taxon>Pseudomonadota</taxon>
        <taxon>Alphaproteobacteria</taxon>
        <taxon>Rhodobacterales</taxon>
        <taxon>Roseobacteraceae</taxon>
        <taxon>Celeribacter</taxon>
    </lineage>
</organism>
<dbReference type="InterPro" id="IPR052158">
    <property type="entry name" value="INH-QAR"/>
</dbReference>
<dbReference type="Gene3D" id="1.10.10.60">
    <property type="entry name" value="Homeodomain-like"/>
    <property type="match status" value="1"/>
</dbReference>
<dbReference type="PANTHER" id="PTHR43130:SF3">
    <property type="entry name" value="HTH-TYPE TRANSCRIPTIONAL REGULATOR RV1931C"/>
    <property type="match status" value="1"/>
</dbReference>
<dbReference type="EMBL" id="CP022196">
    <property type="protein sequence ID" value="ATG49165.1"/>
    <property type="molecule type" value="Genomic_DNA"/>
</dbReference>
<feature type="signal peptide" evidence="4">
    <location>
        <begin position="1"/>
        <end position="20"/>
    </location>
</feature>
<evidence type="ECO:0000256" key="4">
    <source>
        <dbReference type="SAM" id="SignalP"/>
    </source>
</evidence>
<dbReference type="Proteomes" id="UP000217935">
    <property type="component" value="Chromosome"/>
</dbReference>
<dbReference type="InterPro" id="IPR029062">
    <property type="entry name" value="Class_I_gatase-like"/>
</dbReference>
<dbReference type="PANTHER" id="PTHR43130">
    <property type="entry name" value="ARAC-FAMILY TRANSCRIPTIONAL REGULATOR"/>
    <property type="match status" value="1"/>
</dbReference>
<evidence type="ECO:0000256" key="3">
    <source>
        <dbReference type="ARBA" id="ARBA00023163"/>
    </source>
</evidence>
<reference evidence="6 7" key="1">
    <citation type="submission" date="2017-06" db="EMBL/GenBank/DDBJ databases">
        <title>Celeribacter sp. TSPH2 complete genome sequence.</title>
        <authorList>
            <person name="Woo J.-H."/>
            <person name="Kim H.-S."/>
        </authorList>
    </citation>
    <scope>NUCLEOTIDE SEQUENCE [LARGE SCALE GENOMIC DNA]</scope>
    <source>
        <strain evidence="6 7">TSPH2</strain>
    </source>
</reference>
<dbReference type="Gene3D" id="3.40.50.880">
    <property type="match status" value="1"/>
</dbReference>
<evidence type="ECO:0000256" key="1">
    <source>
        <dbReference type="ARBA" id="ARBA00023015"/>
    </source>
</evidence>
<dbReference type="RefSeq" id="WP_096806732.1">
    <property type="nucleotide sequence ID" value="NZ_CP022196.1"/>
</dbReference>
<keyword evidence="1" id="KW-0805">Transcription regulation</keyword>
<dbReference type="PROSITE" id="PS00041">
    <property type="entry name" value="HTH_ARAC_FAMILY_1"/>
    <property type="match status" value="1"/>
</dbReference>
<dbReference type="Pfam" id="PF12833">
    <property type="entry name" value="HTH_18"/>
    <property type="match status" value="1"/>
</dbReference>
<dbReference type="InterPro" id="IPR018062">
    <property type="entry name" value="HTH_AraC-typ_CS"/>
</dbReference>